<accession>A0AAD5SHG6</accession>
<evidence type="ECO:0000313" key="4">
    <source>
        <dbReference type="EMBL" id="KAJ3055502.1"/>
    </source>
</evidence>
<keyword evidence="5" id="KW-1185">Reference proteome</keyword>
<protein>
    <recommendedName>
        <fullName evidence="6">NAD(P)-binding protein</fullName>
    </recommendedName>
</protein>
<keyword evidence="3" id="KW-0560">Oxidoreductase</keyword>
<keyword evidence="2" id="KW-0521">NADP</keyword>
<evidence type="ECO:0000256" key="2">
    <source>
        <dbReference type="ARBA" id="ARBA00022857"/>
    </source>
</evidence>
<dbReference type="PRINTS" id="PR00081">
    <property type="entry name" value="GDHRDH"/>
</dbReference>
<dbReference type="SUPFAM" id="SSF51735">
    <property type="entry name" value="NAD(P)-binding Rossmann-fold domains"/>
    <property type="match status" value="1"/>
</dbReference>
<dbReference type="Pfam" id="PF00106">
    <property type="entry name" value="adh_short"/>
    <property type="match status" value="1"/>
</dbReference>
<dbReference type="FunFam" id="3.40.50.720:FF:000281">
    <property type="entry name" value="Uncharacterized oxidoreductase YIR035C"/>
    <property type="match status" value="1"/>
</dbReference>
<comment type="caution">
    <text evidence="4">The sequence shown here is derived from an EMBL/GenBank/DDBJ whole genome shotgun (WGS) entry which is preliminary data.</text>
</comment>
<dbReference type="AlphaFoldDB" id="A0AAD5SHG6"/>
<gene>
    <name evidence="4" type="ORF">HK097_010277</name>
</gene>
<dbReference type="Proteomes" id="UP001212841">
    <property type="component" value="Unassembled WGS sequence"/>
</dbReference>
<dbReference type="Gene3D" id="3.40.50.720">
    <property type="entry name" value="NAD(P)-binding Rossmann-like Domain"/>
    <property type="match status" value="1"/>
</dbReference>
<dbReference type="InterPro" id="IPR020904">
    <property type="entry name" value="Sc_DH/Rdtase_CS"/>
</dbReference>
<dbReference type="EMBL" id="JADGJD010000075">
    <property type="protein sequence ID" value="KAJ3055502.1"/>
    <property type="molecule type" value="Genomic_DNA"/>
</dbReference>
<evidence type="ECO:0000313" key="5">
    <source>
        <dbReference type="Proteomes" id="UP001212841"/>
    </source>
</evidence>
<dbReference type="InterPro" id="IPR036291">
    <property type="entry name" value="NAD(P)-bd_dom_sf"/>
</dbReference>
<name>A0AAD5SHG6_9FUNG</name>
<dbReference type="PANTHER" id="PTHR43008:SF8">
    <property type="entry name" value="BENZIL REDUCTASE ((S)-BENZOIN FORMING) IRC24"/>
    <property type="match status" value="1"/>
</dbReference>
<evidence type="ECO:0000256" key="1">
    <source>
        <dbReference type="ARBA" id="ARBA00006484"/>
    </source>
</evidence>
<proteinExistence type="inferred from homology"/>
<evidence type="ECO:0000256" key="3">
    <source>
        <dbReference type="ARBA" id="ARBA00023002"/>
    </source>
</evidence>
<dbReference type="PROSITE" id="PS00061">
    <property type="entry name" value="ADH_SHORT"/>
    <property type="match status" value="1"/>
</dbReference>
<evidence type="ECO:0008006" key="6">
    <source>
        <dbReference type="Google" id="ProtNLM"/>
    </source>
</evidence>
<reference evidence="4" key="1">
    <citation type="submission" date="2020-05" db="EMBL/GenBank/DDBJ databases">
        <title>Phylogenomic resolution of chytrid fungi.</title>
        <authorList>
            <person name="Stajich J.E."/>
            <person name="Amses K."/>
            <person name="Simmons R."/>
            <person name="Seto K."/>
            <person name="Myers J."/>
            <person name="Bonds A."/>
            <person name="Quandt C.A."/>
            <person name="Barry K."/>
            <person name="Liu P."/>
            <person name="Grigoriev I."/>
            <person name="Longcore J.E."/>
            <person name="James T.Y."/>
        </authorList>
    </citation>
    <scope>NUCLEOTIDE SEQUENCE</scope>
    <source>
        <strain evidence="4">JEL0318</strain>
    </source>
</reference>
<dbReference type="GO" id="GO:0050664">
    <property type="term" value="F:oxidoreductase activity, acting on NAD(P)H, oxygen as acceptor"/>
    <property type="evidence" value="ECO:0007669"/>
    <property type="project" value="TreeGrafter"/>
</dbReference>
<sequence length="258" mass="27526">MPATDQVVLVTGASKGLGLAIARFLLSQGAKVLGTSRSLSSTPDILSLTNQYPQTFQYLPLDLTTPNAAQTLVTQTLSHFHSLTAIIHNAGGIEPLAKVADANLEEWKKLFDLNFFSGIDLIQHSLPYLRTASANGGGRIVVVSSGAAARATAGWGPYCTSKAAVNMLVAGLGLEEKEVTTIAVRPGVVETEMQDLIRAKGEQAMDAETYNRFTTLKKEEKLLPPELPGTAIAKLALAATKDFSGQFVNWDDERIGSL</sequence>
<organism evidence="4 5">
    <name type="scientific">Rhizophlyctis rosea</name>
    <dbReference type="NCBI Taxonomy" id="64517"/>
    <lineage>
        <taxon>Eukaryota</taxon>
        <taxon>Fungi</taxon>
        <taxon>Fungi incertae sedis</taxon>
        <taxon>Chytridiomycota</taxon>
        <taxon>Chytridiomycota incertae sedis</taxon>
        <taxon>Chytridiomycetes</taxon>
        <taxon>Rhizophlyctidales</taxon>
        <taxon>Rhizophlyctidaceae</taxon>
        <taxon>Rhizophlyctis</taxon>
    </lineage>
</organism>
<dbReference type="InterPro" id="IPR002347">
    <property type="entry name" value="SDR_fam"/>
</dbReference>
<dbReference type="PANTHER" id="PTHR43008">
    <property type="entry name" value="BENZIL REDUCTASE"/>
    <property type="match status" value="1"/>
</dbReference>
<comment type="similarity">
    <text evidence="1">Belongs to the short-chain dehydrogenases/reductases (SDR) family.</text>
</comment>